<evidence type="ECO:0000256" key="1">
    <source>
        <dbReference type="SAM" id="MobiDB-lite"/>
    </source>
</evidence>
<organism evidence="2 3">
    <name type="scientific">Quercus suber</name>
    <name type="common">Cork oak</name>
    <dbReference type="NCBI Taxonomy" id="58331"/>
    <lineage>
        <taxon>Eukaryota</taxon>
        <taxon>Viridiplantae</taxon>
        <taxon>Streptophyta</taxon>
        <taxon>Embryophyta</taxon>
        <taxon>Tracheophyta</taxon>
        <taxon>Spermatophyta</taxon>
        <taxon>Magnoliopsida</taxon>
        <taxon>eudicotyledons</taxon>
        <taxon>Gunneridae</taxon>
        <taxon>Pentapetalae</taxon>
        <taxon>rosids</taxon>
        <taxon>fabids</taxon>
        <taxon>Fagales</taxon>
        <taxon>Fagaceae</taxon>
        <taxon>Quercus</taxon>
    </lineage>
</organism>
<keyword evidence="3" id="KW-1185">Reference proteome</keyword>
<dbReference type="Proteomes" id="UP000237347">
    <property type="component" value="Unassembled WGS sequence"/>
</dbReference>
<evidence type="ECO:0000313" key="3">
    <source>
        <dbReference type="Proteomes" id="UP000237347"/>
    </source>
</evidence>
<dbReference type="AlphaFoldDB" id="A0AAW0LLQ6"/>
<reference evidence="2 3" key="1">
    <citation type="journal article" date="2018" name="Sci. Data">
        <title>The draft genome sequence of cork oak.</title>
        <authorList>
            <person name="Ramos A.M."/>
            <person name="Usie A."/>
            <person name="Barbosa P."/>
            <person name="Barros P.M."/>
            <person name="Capote T."/>
            <person name="Chaves I."/>
            <person name="Simoes F."/>
            <person name="Abreu I."/>
            <person name="Carrasquinho I."/>
            <person name="Faro C."/>
            <person name="Guimaraes J.B."/>
            <person name="Mendonca D."/>
            <person name="Nobrega F."/>
            <person name="Rodrigues L."/>
            <person name="Saibo N.J.M."/>
            <person name="Varela M.C."/>
            <person name="Egas C."/>
            <person name="Matos J."/>
            <person name="Miguel C.M."/>
            <person name="Oliveira M.M."/>
            <person name="Ricardo C.P."/>
            <person name="Goncalves S."/>
        </authorList>
    </citation>
    <scope>NUCLEOTIDE SEQUENCE [LARGE SCALE GENOMIC DNA]</scope>
    <source>
        <strain evidence="3">cv. HL8</strain>
    </source>
</reference>
<sequence length="61" mass="6965">MCGYKPKNKTNCTLVGLYVERIWVMRSANKPPVDIDEIPPLLQTAETEAETETDARTKEIR</sequence>
<proteinExistence type="predicted"/>
<protein>
    <submittedName>
        <fullName evidence="2">Uncharacterized protein</fullName>
    </submittedName>
</protein>
<feature type="region of interest" description="Disordered" evidence="1">
    <location>
        <begin position="34"/>
        <end position="61"/>
    </location>
</feature>
<gene>
    <name evidence="2" type="ORF">CFP56_040588</name>
</gene>
<evidence type="ECO:0000313" key="2">
    <source>
        <dbReference type="EMBL" id="KAK7851992.1"/>
    </source>
</evidence>
<dbReference type="EMBL" id="PKMF04000081">
    <property type="protein sequence ID" value="KAK7851992.1"/>
    <property type="molecule type" value="Genomic_DNA"/>
</dbReference>
<comment type="caution">
    <text evidence="2">The sequence shown here is derived from an EMBL/GenBank/DDBJ whole genome shotgun (WGS) entry which is preliminary data.</text>
</comment>
<name>A0AAW0LLQ6_QUESU</name>
<accession>A0AAW0LLQ6</accession>